<dbReference type="EMBL" id="QOZG01000005">
    <property type="protein sequence ID" value="RCS23176.1"/>
    <property type="molecule type" value="Genomic_DNA"/>
</dbReference>
<feature type="signal peptide" evidence="2">
    <location>
        <begin position="1"/>
        <end position="23"/>
    </location>
</feature>
<organism evidence="3 4">
    <name type="scientific">Phyllobacterium salinisoli</name>
    <dbReference type="NCBI Taxonomy" id="1899321"/>
    <lineage>
        <taxon>Bacteria</taxon>
        <taxon>Pseudomonadati</taxon>
        <taxon>Pseudomonadota</taxon>
        <taxon>Alphaproteobacteria</taxon>
        <taxon>Hyphomicrobiales</taxon>
        <taxon>Phyllobacteriaceae</taxon>
        <taxon>Phyllobacterium</taxon>
    </lineage>
</organism>
<evidence type="ECO:0000313" key="3">
    <source>
        <dbReference type="EMBL" id="RCS23176.1"/>
    </source>
</evidence>
<reference evidence="3 4" key="1">
    <citation type="submission" date="2018-07" db="EMBL/GenBank/DDBJ databases">
        <title>The draft genome of Phyllobacterium salinisoli.</title>
        <authorList>
            <person name="Liu L."/>
            <person name="Li L."/>
            <person name="Zhang X."/>
            <person name="Liang L."/>
        </authorList>
    </citation>
    <scope>NUCLEOTIDE SEQUENCE [LARGE SCALE GENOMIC DNA]</scope>
    <source>
        <strain evidence="3 4">LLAN61</strain>
    </source>
</reference>
<evidence type="ECO:0000256" key="1">
    <source>
        <dbReference type="SAM" id="MobiDB-lite"/>
    </source>
</evidence>
<evidence type="ECO:0000256" key="2">
    <source>
        <dbReference type="SAM" id="SignalP"/>
    </source>
</evidence>
<proteinExistence type="predicted"/>
<feature type="region of interest" description="Disordered" evidence="1">
    <location>
        <begin position="23"/>
        <end position="67"/>
    </location>
</feature>
<feature type="chain" id="PRO_5016595033" description="Secreted protein" evidence="2">
    <location>
        <begin position="24"/>
        <end position="114"/>
    </location>
</feature>
<dbReference type="AlphaFoldDB" id="A0A368K1A6"/>
<dbReference type="RefSeq" id="WP_114440792.1">
    <property type="nucleotide sequence ID" value="NZ_QOZG01000005.1"/>
</dbReference>
<accession>A0A368K1A6</accession>
<gene>
    <name evidence="3" type="ORF">DUT91_12730</name>
</gene>
<sequence>MLDLKTTVAAVFALSISLGPALAQNAATGDDPGRTFPRPETTGGVQTMDMGANEPLVDDQTTGSIRDDGDFAERWRTMSPTEQEKVRANCDTMTMDKTLYSDNVDSLCKSFSTQ</sequence>
<evidence type="ECO:0000313" key="4">
    <source>
        <dbReference type="Proteomes" id="UP000253420"/>
    </source>
</evidence>
<keyword evidence="2" id="KW-0732">Signal</keyword>
<evidence type="ECO:0008006" key="5">
    <source>
        <dbReference type="Google" id="ProtNLM"/>
    </source>
</evidence>
<dbReference type="Proteomes" id="UP000253420">
    <property type="component" value="Unassembled WGS sequence"/>
</dbReference>
<dbReference type="OrthoDB" id="8115704at2"/>
<comment type="caution">
    <text evidence="3">The sequence shown here is derived from an EMBL/GenBank/DDBJ whole genome shotgun (WGS) entry which is preliminary data.</text>
</comment>
<protein>
    <recommendedName>
        <fullName evidence="5">Secreted protein</fullName>
    </recommendedName>
</protein>
<keyword evidence="4" id="KW-1185">Reference proteome</keyword>
<name>A0A368K1A6_9HYPH</name>